<dbReference type="RefSeq" id="WP_124966130.1">
    <property type="nucleotide sequence ID" value="NZ_RRAZ01000027.1"/>
</dbReference>
<keyword evidence="3" id="KW-1185">Reference proteome</keyword>
<dbReference type="EMBL" id="RRAZ01000027">
    <property type="protein sequence ID" value="RRH72073.1"/>
    <property type="molecule type" value="Genomic_DNA"/>
</dbReference>
<protein>
    <submittedName>
        <fullName evidence="2">Uncharacterized protein</fullName>
    </submittedName>
</protein>
<proteinExistence type="predicted"/>
<feature type="region of interest" description="Disordered" evidence="1">
    <location>
        <begin position="26"/>
        <end position="64"/>
    </location>
</feature>
<comment type="caution">
    <text evidence="2">The sequence shown here is derived from an EMBL/GenBank/DDBJ whole genome shotgun (WGS) entry which is preliminary data.</text>
</comment>
<gene>
    <name evidence="2" type="ORF">EG244_15715</name>
</gene>
<evidence type="ECO:0000256" key="1">
    <source>
        <dbReference type="SAM" id="MobiDB-lite"/>
    </source>
</evidence>
<evidence type="ECO:0000313" key="3">
    <source>
        <dbReference type="Proteomes" id="UP000282125"/>
    </source>
</evidence>
<reference evidence="2 3" key="1">
    <citation type="submission" date="2018-11" db="EMBL/GenBank/DDBJ databases">
        <title>Gemmobacter sp. nov., YIM 102744-1 draft genome.</title>
        <authorList>
            <person name="Li G."/>
            <person name="Jiang Y."/>
        </authorList>
    </citation>
    <scope>NUCLEOTIDE SEQUENCE [LARGE SCALE GENOMIC DNA]</scope>
    <source>
        <strain evidence="2 3">YIM 102744-1</strain>
    </source>
</reference>
<accession>A0A3P3DCL9</accession>
<sequence length="191" mass="20888">MRKRIPQITRSDAAWSSGLSIREMAGAGIKPPSAPTTDTAHGCSSGVQPTDTPISAGPASHERQSPITHTIQIDIRVTALARQHAAITASGIAPPQIIRAALRKAAKSWRPQALYVAPMAAERCRERAWMIRTSLAVPEAVFDRIQAKQDPLGVCSRWSLLRGQLEPLVWQEIDWLLKRIDGVQDPHDGRA</sequence>
<dbReference type="AlphaFoldDB" id="A0A3P3DCL9"/>
<evidence type="ECO:0000313" key="2">
    <source>
        <dbReference type="EMBL" id="RRH72073.1"/>
    </source>
</evidence>
<dbReference type="OrthoDB" id="7848398at2"/>
<dbReference type="Proteomes" id="UP000282125">
    <property type="component" value="Unassembled WGS sequence"/>
</dbReference>
<name>A0A3P3DCL9_9RHOB</name>
<organism evidence="2 3">
    <name type="scientific">Falsigemmobacter faecalis</name>
    <dbReference type="NCBI Taxonomy" id="2488730"/>
    <lineage>
        <taxon>Bacteria</taxon>
        <taxon>Pseudomonadati</taxon>
        <taxon>Pseudomonadota</taxon>
        <taxon>Alphaproteobacteria</taxon>
        <taxon>Rhodobacterales</taxon>
        <taxon>Paracoccaceae</taxon>
        <taxon>Falsigemmobacter</taxon>
    </lineage>
</organism>